<gene>
    <name evidence="2" type="ORF">EV44_g0225</name>
</gene>
<dbReference type="HOGENOM" id="CLU_1769468_0_0_1"/>
<evidence type="ECO:0000313" key="2">
    <source>
        <dbReference type="EMBL" id="KHJ30576.1"/>
    </source>
</evidence>
<evidence type="ECO:0000256" key="1">
    <source>
        <dbReference type="SAM" id="SignalP"/>
    </source>
</evidence>
<keyword evidence="3" id="KW-1185">Reference proteome</keyword>
<comment type="caution">
    <text evidence="2">The sequence shown here is derived from an EMBL/GenBank/DDBJ whole genome shotgun (WGS) entry which is preliminary data.</text>
</comment>
<dbReference type="Proteomes" id="UP000030854">
    <property type="component" value="Unassembled WGS sequence"/>
</dbReference>
<name>A0A0B1P0Y0_UNCNE</name>
<feature type="signal peptide" evidence="1">
    <location>
        <begin position="1"/>
        <end position="19"/>
    </location>
</feature>
<keyword evidence="1" id="KW-0732">Signal</keyword>
<proteinExistence type="predicted"/>
<dbReference type="EMBL" id="JNVN01003948">
    <property type="protein sequence ID" value="KHJ30576.1"/>
    <property type="molecule type" value="Genomic_DNA"/>
</dbReference>
<reference evidence="2 3" key="1">
    <citation type="journal article" date="2014" name="BMC Genomics">
        <title>Adaptive genomic structural variation in the grape powdery mildew pathogen, Erysiphe necator.</title>
        <authorList>
            <person name="Jones L."/>
            <person name="Riaz S."/>
            <person name="Morales-Cruz A."/>
            <person name="Amrine K.C."/>
            <person name="McGuire B."/>
            <person name="Gubler W.D."/>
            <person name="Walker M.A."/>
            <person name="Cantu D."/>
        </authorList>
    </citation>
    <scope>NUCLEOTIDE SEQUENCE [LARGE SCALE GENOMIC DNA]</scope>
    <source>
        <strain evidence="3">c</strain>
    </source>
</reference>
<protein>
    <submittedName>
        <fullName evidence="2">Uncharacterized protein</fullName>
    </submittedName>
</protein>
<sequence>MLLKILTIICLFISNICLAFSPISLTIKWESRKADCQGIRFDEIVITKTVVDACEKERSSIVNVGYGGIFGTFITLQNYLYNREVYSKNGEWGPEPVSLWIIHPQRLPNSNSFRAAIRWDKDTETCHYFGIAMYDKSKKNLWPCHNT</sequence>
<feature type="chain" id="PRO_5002061707" evidence="1">
    <location>
        <begin position="20"/>
        <end position="147"/>
    </location>
</feature>
<accession>A0A0B1P0Y0</accession>
<evidence type="ECO:0000313" key="3">
    <source>
        <dbReference type="Proteomes" id="UP000030854"/>
    </source>
</evidence>
<dbReference type="AlphaFoldDB" id="A0A0B1P0Y0"/>
<organism evidence="2 3">
    <name type="scientific">Uncinula necator</name>
    <name type="common">Grape powdery mildew</name>
    <dbReference type="NCBI Taxonomy" id="52586"/>
    <lineage>
        <taxon>Eukaryota</taxon>
        <taxon>Fungi</taxon>
        <taxon>Dikarya</taxon>
        <taxon>Ascomycota</taxon>
        <taxon>Pezizomycotina</taxon>
        <taxon>Leotiomycetes</taxon>
        <taxon>Erysiphales</taxon>
        <taxon>Erysiphaceae</taxon>
        <taxon>Erysiphe</taxon>
    </lineage>
</organism>